<dbReference type="Gene3D" id="3.10.20.90">
    <property type="entry name" value="Phosphatidylinositol 3-kinase Catalytic Subunit, Chain A, domain 1"/>
    <property type="match status" value="1"/>
</dbReference>
<feature type="region of interest" description="Disordered" evidence="1">
    <location>
        <begin position="238"/>
        <end position="284"/>
    </location>
</feature>
<dbReference type="InterPro" id="IPR015940">
    <property type="entry name" value="UBA"/>
</dbReference>
<dbReference type="PANTHER" id="PTHR10677:SF3">
    <property type="entry name" value="FI07626P-RELATED"/>
    <property type="match status" value="1"/>
</dbReference>
<feature type="compositionally biased region" description="Low complexity" evidence="1">
    <location>
        <begin position="240"/>
        <end position="257"/>
    </location>
</feature>
<evidence type="ECO:0000313" key="4">
    <source>
        <dbReference type="EMBL" id="UKK00861.2"/>
    </source>
</evidence>
<dbReference type="Gene3D" id="1.10.8.10">
    <property type="entry name" value="DNA helicase RuvA subunit, C-terminal domain"/>
    <property type="match status" value="1"/>
</dbReference>
<dbReference type="InterPro" id="IPR000626">
    <property type="entry name" value="Ubiquitin-like_dom"/>
</dbReference>
<dbReference type="GO" id="GO:0005829">
    <property type="term" value="C:cytosol"/>
    <property type="evidence" value="ECO:0007669"/>
    <property type="project" value="TreeGrafter"/>
</dbReference>
<dbReference type="CDD" id="cd14399">
    <property type="entry name" value="UBA_PLICs"/>
    <property type="match status" value="1"/>
</dbReference>
<feature type="domain" description="Ubiquitin-like" evidence="3">
    <location>
        <begin position="3"/>
        <end position="72"/>
    </location>
</feature>
<name>A0A976MAR6_THEOR</name>
<feature type="domain" description="UBA" evidence="2">
    <location>
        <begin position="319"/>
        <end position="363"/>
    </location>
</feature>
<dbReference type="FunFam" id="1.10.8.10:FF:000079">
    <property type="entry name" value="Ubiquitin family protein"/>
    <property type="match status" value="1"/>
</dbReference>
<dbReference type="PANTHER" id="PTHR10677">
    <property type="entry name" value="UBIQUILIN"/>
    <property type="match status" value="1"/>
</dbReference>
<evidence type="ECO:0000256" key="1">
    <source>
        <dbReference type="SAM" id="MobiDB-lite"/>
    </source>
</evidence>
<dbReference type="GO" id="GO:0006511">
    <property type="term" value="P:ubiquitin-dependent protein catabolic process"/>
    <property type="evidence" value="ECO:0007669"/>
    <property type="project" value="TreeGrafter"/>
</dbReference>
<dbReference type="EMBL" id="CP056069">
    <property type="protein sequence ID" value="UKK00861.2"/>
    <property type="molecule type" value="Genomic_DNA"/>
</dbReference>
<dbReference type="PROSITE" id="PS50053">
    <property type="entry name" value="UBIQUITIN_2"/>
    <property type="match status" value="1"/>
</dbReference>
<sequence>MGLNITIKVSGGDTFTLEVEPEMTVLQLKEKCAEKADATPDKQRLIFKGRIIKDDESLSALNVEDGNTIHLVRSGFKPASATPQPAPTTAQTAPQPAAQTNPMATGAAGQNAYGYGNNMFGSDFVSQFLQNPGDGLGELNPQSAAALLESPFVQEMMTQISSNPDLLRTLIQSSPYLQPMMQNPVFAQMLNNPELLRTLMRPGMLQAGLQMHQAMQQSNLNFPNVNPNQGDNLFGGFPMQPAGATQPGATPQPGTTPLFPAGQTAPTTQPGVANPASAGAGASGPGVGGFSNPFAAFASGYTDGLRAGALGATTADTRPPEERFSSQLQSLQEMGFIDQAANVQALLATNGDISAAIARLLNQP</sequence>
<dbReference type="InterPro" id="IPR029071">
    <property type="entry name" value="Ubiquitin-like_domsf"/>
</dbReference>
<feature type="compositionally biased region" description="Low complexity" evidence="1">
    <location>
        <begin position="78"/>
        <end position="100"/>
    </location>
</feature>
<dbReference type="SUPFAM" id="SSF46934">
    <property type="entry name" value="UBA-like"/>
    <property type="match status" value="1"/>
</dbReference>
<organism evidence="4 5">
    <name type="scientific">Theileria orientalis</name>
    <dbReference type="NCBI Taxonomy" id="68886"/>
    <lineage>
        <taxon>Eukaryota</taxon>
        <taxon>Sar</taxon>
        <taxon>Alveolata</taxon>
        <taxon>Apicomplexa</taxon>
        <taxon>Aconoidasida</taxon>
        <taxon>Piroplasmida</taxon>
        <taxon>Theileriidae</taxon>
        <taxon>Theileria</taxon>
    </lineage>
</organism>
<gene>
    <name evidence="4" type="ORF">MACK_000935</name>
</gene>
<evidence type="ECO:0000259" key="3">
    <source>
        <dbReference type="PROSITE" id="PS50053"/>
    </source>
</evidence>
<dbReference type="InterPro" id="IPR006636">
    <property type="entry name" value="STI1_HS-bd"/>
</dbReference>
<reference evidence="4" key="1">
    <citation type="submission" date="2022-07" db="EMBL/GenBank/DDBJ databases">
        <title>Evaluation of T. orientalis genome assembly methods using nanopore sequencing and analysis of variation between genomes.</title>
        <authorList>
            <person name="Yam J."/>
            <person name="Micallef M.L."/>
            <person name="Liu M."/>
            <person name="Djordjevic S.P."/>
            <person name="Bogema D.R."/>
            <person name="Jenkins C."/>
        </authorList>
    </citation>
    <scope>NUCLEOTIDE SEQUENCE</scope>
    <source>
        <strain evidence="4">Goon Nure</strain>
    </source>
</reference>
<dbReference type="SUPFAM" id="SSF54236">
    <property type="entry name" value="Ubiquitin-like"/>
    <property type="match status" value="1"/>
</dbReference>
<dbReference type="InterPro" id="IPR019956">
    <property type="entry name" value="Ubiquitin_dom"/>
</dbReference>
<dbReference type="InterPro" id="IPR015496">
    <property type="entry name" value="Ubiquilin"/>
</dbReference>
<dbReference type="AlphaFoldDB" id="A0A976MAR6"/>
<dbReference type="SMART" id="SM00165">
    <property type="entry name" value="UBA"/>
    <property type="match status" value="1"/>
</dbReference>
<protein>
    <submittedName>
        <fullName evidence="4">Ubiquitin-related chaperonin</fullName>
    </submittedName>
</protein>
<dbReference type="GO" id="GO:0031593">
    <property type="term" value="F:polyubiquitin modification-dependent protein binding"/>
    <property type="evidence" value="ECO:0007669"/>
    <property type="project" value="TreeGrafter"/>
</dbReference>
<dbReference type="Pfam" id="PF00627">
    <property type="entry name" value="UBA"/>
    <property type="match status" value="1"/>
</dbReference>
<evidence type="ECO:0000313" key="5">
    <source>
        <dbReference type="Proteomes" id="UP000244811"/>
    </source>
</evidence>
<dbReference type="SMART" id="SM00727">
    <property type="entry name" value="STI1"/>
    <property type="match status" value="1"/>
</dbReference>
<dbReference type="InterPro" id="IPR009060">
    <property type="entry name" value="UBA-like_sf"/>
</dbReference>
<feature type="compositionally biased region" description="Low complexity" evidence="1">
    <location>
        <begin position="270"/>
        <end position="280"/>
    </location>
</feature>
<dbReference type="CDD" id="cd16106">
    <property type="entry name" value="Ubl_Dsk2p_like"/>
    <property type="match status" value="1"/>
</dbReference>
<dbReference type="PRINTS" id="PR00348">
    <property type="entry name" value="UBIQUITIN"/>
</dbReference>
<dbReference type="Proteomes" id="UP000244811">
    <property type="component" value="Chromosome 1"/>
</dbReference>
<dbReference type="SMART" id="SM00213">
    <property type="entry name" value="UBQ"/>
    <property type="match status" value="1"/>
</dbReference>
<dbReference type="PROSITE" id="PS50030">
    <property type="entry name" value="UBA"/>
    <property type="match status" value="1"/>
</dbReference>
<dbReference type="Pfam" id="PF00240">
    <property type="entry name" value="ubiquitin"/>
    <property type="match status" value="1"/>
</dbReference>
<feature type="region of interest" description="Disordered" evidence="1">
    <location>
        <begin position="77"/>
        <end position="100"/>
    </location>
</feature>
<dbReference type="Pfam" id="PF23195">
    <property type="entry name" value="UBQLN1"/>
    <property type="match status" value="1"/>
</dbReference>
<evidence type="ECO:0000259" key="2">
    <source>
        <dbReference type="PROSITE" id="PS50030"/>
    </source>
</evidence>
<accession>A0A976MAR6</accession>
<proteinExistence type="predicted"/>